<name>A0A1A6B4C8_9CLOT</name>
<dbReference type="PANTHER" id="PTHR33164:SF43">
    <property type="entry name" value="HTH-TYPE TRANSCRIPTIONAL REPRESSOR YETL"/>
    <property type="match status" value="1"/>
</dbReference>
<evidence type="ECO:0000259" key="1">
    <source>
        <dbReference type="PROSITE" id="PS50995"/>
    </source>
</evidence>
<gene>
    <name evidence="2" type="primary">badR_1</name>
    <name evidence="2" type="ORF">CLRAG_01200</name>
</gene>
<dbReference type="SMART" id="SM00347">
    <property type="entry name" value="HTH_MARR"/>
    <property type="match status" value="1"/>
</dbReference>
<evidence type="ECO:0000313" key="2">
    <source>
        <dbReference type="EMBL" id="OBR97201.1"/>
    </source>
</evidence>
<dbReference type="PROSITE" id="PS50995">
    <property type="entry name" value="HTH_MARR_2"/>
    <property type="match status" value="1"/>
</dbReference>
<dbReference type="AlphaFoldDB" id="A0A1A6B4C8"/>
<dbReference type="Proteomes" id="UP000093954">
    <property type="component" value="Unassembled WGS sequence"/>
</dbReference>
<keyword evidence="3" id="KW-1185">Reference proteome</keyword>
<dbReference type="InterPro" id="IPR000835">
    <property type="entry name" value="HTH_MarR-typ"/>
</dbReference>
<reference evidence="2 3" key="1">
    <citation type="journal article" date="2012" name="Front. Microbiol.">
        <title>Draft Genome Sequence of the Virulent Strain 01-B526 of the Fish Pathogen Aeromonas salmonicida.</title>
        <authorList>
            <person name="Charette S.J."/>
            <person name="Brochu F."/>
            <person name="Boyle B."/>
            <person name="Filion G."/>
            <person name="Tanaka K.H."/>
            <person name="Derome N."/>
        </authorList>
    </citation>
    <scope>NUCLEOTIDE SEQUENCE [LARGE SCALE GENOMIC DNA]</scope>
    <source>
        <strain evidence="2 3">P11</strain>
    </source>
</reference>
<organism evidence="2 3">
    <name type="scientific">Clostridium ragsdalei P11</name>
    <dbReference type="NCBI Taxonomy" id="1353534"/>
    <lineage>
        <taxon>Bacteria</taxon>
        <taxon>Bacillati</taxon>
        <taxon>Bacillota</taxon>
        <taxon>Clostridia</taxon>
        <taxon>Eubacteriales</taxon>
        <taxon>Clostridiaceae</taxon>
        <taxon>Clostridium</taxon>
    </lineage>
</organism>
<dbReference type="SUPFAM" id="SSF46785">
    <property type="entry name" value="Winged helix' DNA-binding domain"/>
    <property type="match status" value="1"/>
</dbReference>
<accession>A0A1A6B4C8</accession>
<proteinExistence type="predicted"/>
<dbReference type="PATRIC" id="fig|1353534.3.peg.122"/>
<dbReference type="EMBL" id="LROS01000001">
    <property type="protein sequence ID" value="OBR97201.1"/>
    <property type="molecule type" value="Genomic_DNA"/>
</dbReference>
<dbReference type="InterPro" id="IPR036388">
    <property type="entry name" value="WH-like_DNA-bd_sf"/>
</dbReference>
<dbReference type="InterPro" id="IPR036390">
    <property type="entry name" value="WH_DNA-bd_sf"/>
</dbReference>
<sequence>MNNHNALFLMQQICITIFSLTNKLQVKGDGYYEHLTSRQVMALVAILHLPENETTINNIARILGTTKQSMKRVLSIIENKGYIISVPSQLDKRAVNVRITETGKQIIKSCGENSIRFLADISKKLSIQEMEILWNLLKKLYSFDGEEQNGFEEEVDYKIGEIKNDSKIRALNEFERLRNKSE</sequence>
<dbReference type="RefSeq" id="WP_065076577.1">
    <property type="nucleotide sequence ID" value="NZ_LROS01000001.1"/>
</dbReference>
<dbReference type="PANTHER" id="PTHR33164">
    <property type="entry name" value="TRANSCRIPTIONAL REGULATOR, MARR FAMILY"/>
    <property type="match status" value="1"/>
</dbReference>
<dbReference type="GO" id="GO:0003700">
    <property type="term" value="F:DNA-binding transcription factor activity"/>
    <property type="evidence" value="ECO:0007669"/>
    <property type="project" value="InterPro"/>
</dbReference>
<dbReference type="GO" id="GO:0006950">
    <property type="term" value="P:response to stress"/>
    <property type="evidence" value="ECO:0007669"/>
    <property type="project" value="TreeGrafter"/>
</dbReference>
<protein>
    <submittedName>
        <fullName evidence="2">Transcriptional activatory protein BadR</fullName>
    </submittedName>
</protein>
<dbReference type="InterPro" id="IPR039422">
    <property type="entry name" value="MarR/SlyA-like"/>
</dbReference>
<dbReference type="Gene3D" id="1.10.10.10">
    <property type="entry name" value="Winged helix-like DNA-binding domain superfamily/Winged helix DNA-binding domain"/>
    <property type="match status" value="1"/>
</dbReference>
<evidence type="ECO:0000313" key="3">
    <source>
        <dbReference type="Proteomes" id="UP000093954"/>
    </source>
</evidence>
<dbReference type="Pfam" id="PF12802">
    <property type="entry name" value="MarR_2"/>
    <property type="match status" value="1"/>
</dbReference>
<feature type="domain" description="HTH marR-type" evidence="1">
    <location>
        <begin position="1"/>
        <end position="142"/>
    </location>
</feature>
<comment type="caution">
    <text evidence="2">The sequence shown here is derived from an EMBL/GenBank/DDBJ whole genome shotgun (WGS) entry which is preliminary data.</text>
</comment>
<dbReference type="PRINTS" id="PR00598">
    <property type="entry name" value="HTHMARR"/>
</dbReference>